<accession>A0A6M3X641</accession>
<name>A0A6M3X641_9ZZZZ</name>
<dbReference type="EMBL" id="MT143783">
    <property type="protein sequence ID" value="QJB02436.1"/>
    <property type="molecule type" value="Genomic_DNA"/>
</dbReference>
<dbReference type="EMBL" id="MT143932">
    <property type="protein sequence ID" value="QJH92927.1"/>
    <property type="molecule type" value="Genomic_DNA"/>
</dbReference>
<evidence type="ECO:0000256" key="1">
    <source>
        <dbReference type="SAM" id="MobiDB-lite"/>
    </source>
</evidence>
<dbReference type="AlphaFoldDB" id="A0A6M3X641"/>
<protein>
    <submittedName>
        <fullName evidence="3">Uncharacterized protein</fullName>
    </submittedName>
</protein>
<organism evidence="3">
    <name type="scientific">viral metagenome</name>
    <dbReference type="NCBI Taxonomy" id="1070528"/>
    <lineage>
        <taxon>unclassified sequences</taxon>
        <taxon>metagenomes</taxon>
        <taxon>organismal metagenomes</taxon>
    </lineage>
</organism>
<feature type="compositionally biased region" description="Acidic residues" evidence="1">
    <location>
        <begin position="51"/>
        <end position="71"/>
    </location>
</feature>
<evidence type="ECO:0000313" key="2">
    <source>
        <dbReference type="EMBL" id="QJB02436.1"/>
    </source>
</evidence>
<reference evidence="3" key="1">
    <citation type="submission" date="2020-03" db="EMBL/GenBank/DDBJ databases">
        <title>The deep terrestrial virosphere.</title>
        <authorList>
            <person name="Holmfeldt K."/>
            <person name="Nilsson E."/>
            <person name="Simone D."/>
            <person name="Lopez-Fernandez M."/>
            <person name="Wu X."/>
            <person name="de Brujin I."/>
            <person name="Lundin D."/>
            <person name="Andersson A."/>
            <person name="Bertilsson S."/>
            <person name="Dopson M."/>
        </authorList>
    </citation>
    <scope>NUCLEOTIDE SEQUENCE</scope>
    <source>
        <strain evidence="3">MM171A02238</strain>
        <strain evidence="2">MM171B01273</strain>
    </source>
</reference>
<feature type="region of interest" description="Disordered" evidence="1">
    <location>
        <begin position="43"/>
        <end position="71"/>
    </location>
</feature>
<sequence length="71" mass="8279">MNEEKQEYVTREEYEKLKKRLEEVEAKCETAGLEKVIEATKPRTAVAEAVEKEETEEAETEQETEISQEET</sequence>
<proteinExistence type="predicted"/>
<evidence type="ECO:0000313" key="3">
    <source>
        <dbReference type="EMBL" id="QJH92927.1"/>
    </source>
</evidence>
<gene>
    <name evidence="3" type="ORF">MM171A02238_0002</name>
    <name evidence="2" type="ORF">MM171B01273_0012</name>
</gene>